<sequence length="575" mass="67814">MQGYIDSLNNYYKDKSSFYKFIRINNNVTSPSDLIVALNKLNYNFTQQDFTKFVANATYQKKNGYINNKPYHETNYEEGIKIMFTKCTPNEKQFDHLISCHHPNYQYNKLVWIDALVAKKYNFSDKQKLQLAKVGYDMAKLYSDGTVTLEQLMSLITSNINKKSDITTLKDIVNKNKLTYTNEFIEQLLSMYPKQNYNNDYNYFNSILNIFFNDKNIKITDDLNNILIKIIADYNTINYFIGKNLVPNNDLMKFCSKTTNCGALIFYMHKKHNLQITTEICNKLFLQQNNYIGSNIPYLVTLGYEKELAEKCEIKNPYGNYSLNFIPLMIHLNIIPDEDTFNLSCEQHKQDLFEYCISHKMIPSKKHLKLALHKTLTDVDLQFINKLLCYKIIPDSDCLVFLDTNAYYPDKSKAVITLLMKFGYKPSSDGVKQFMKYNIHLDNLENLGIKFDDEFYYCSHINNNWTYDSHFKLKNEKILGLRQLCRKRDTSKEQVKEYMKTNDVKLDRYCFEHALINNSYLADWMVNELKCEPTITAHYWLSYNTYRGQTNNINIYNKLLEIHKIDNAYLSTPLQ</sequence>
<accession>A0A1V0SIW0</accession>
<protein>
    <submittedName>
        <fullName evidence="1">Uncharacterized protein</fullName>
    </submittedName>
</protein>
<gene>
    <name evidence="1" type="ORF">Klosneuvirus_2_27</name>
</gene>
<organism evidence="1">
    <name type="scientific">Klosneuvirus KNV1</name>
    <dbReference type="NCBI Taxonomy" id="1977640"/>
    <lineage>
        <taxon>Viruses</taxon>
        <taxon>Varidnaviria</taxon>
        <taxon>Bamfordvirae</taxon>
        <taxon>Nucleocytoviricota</taxon>
        <taxon>Megaviricetes</taxon>
        <taxon>Imitervirales</taxon>
        <taxon>Mimiviridae</taxon>
        <taxon>Klosneuvirinae</taxon>
        <taxon>Klosneuvirus</taxon>
    </lineage>
</organism>
<proteinExistence type="predicted"/>
<reference evidence="1" key="1">
    <citation type="journal article" date="2017" name="Science">
        <title>Giant viruses with an expanded complement of translation system components.</title>
        <authorList>
            <person name="Schulz F."/>
            <person name="Yutin N."/>
            <person name="Ivanova N.N."/>
            <person name="Ortega D.R."/>
            <person name="Lee T.K."/>
            <person name="Vierheilig J."/>
            <person name="Daims H."/>
            <person name="Horn M."/>
            <person name="Wagner M."/>
            <person name="Jensen G.J."/>
            <person name="Kyrpides N.C."/>
            <person name="Koonin E.V."/>
            <person name="Woyke T."/>
        </authorList>
    </citation>
    <scope>NUCLEOTIDE SEQUENCE</scope>
    <source>
        <strain evidence="1">KNV1</strain>
    </source>
</reference>
<dbReference type="EMBL" id="KY684109">
    <property type="protein sequence ID" value="ARF11591.1"/>
    <property type="molecule type" value="Genomic_DNA"/>
</dbReference>
<name>A0A1V0SIW0_9VIRU</name>
<evidence type="ECO:0000313" key="1">
    <source>
        <dbReference type="EMBL" id="ARF11591.1"/>
    </source>
</evidence>